<evidence type="ECO:0000313" key="2">
    <source>
        <dbReference type="EnsemblMetazoa" id="ASIC021505-PA"/>
    </source>
</evidence>
<protein>
    <submittedName>
        <fullName evidence="1 2">Hydratase</fullName>
    </submittedName>
</protein>
<accession>A0A084WSK5</accession>
<name>A0A084WSK5_ANOSI</name>
<evidence type="ECO:0000313" key="3">
    <source>
        <dbReference type="Proteomes" id="UP000030765"/>
    </source>
</evidence>
<organism evidence="1">
    <name type="scientific">Anopheles sinensis</name>
    <name type="common">Mosquito</name>
    <dbReference type="NCBI Taxonomy" id="74873"/>
    <lineage>
        <taxon>Eukaryota</taxon>
        <taxon>Metazoa</taxon>
        <taxon>Ecdysozoa</taxon>
        <taxon>Arthropoda</taxon>
        <taxon>Hexapoda</taxon>
        <taxon>Insecta</taxon>
        <taxon>Pterygota</taxon>
        <taxon>Neoptera</taxon>
        <taxon>Endopterygota</taxon>
        <taxon>Diptera</taxon>
        <taxon>Nematocera</taxon>
        <taxon>Culicoidea</taxon>
        <taxon>Culicidae</taxon>
        <taxon>Anophelinae</taxon>
        <taxon>Anopheles</taxon>
    </lineage>
</organism>
<reference evidence="2" key="2">
    <citation type="submission" date="2020-05" db="UniProtKB">
        <authorList>
            <consortium name="EnsemblMetazoa"/>
        </authorList>
    </citation>
    <scope>IDENTIFICATION</scope>
</reference>
<gene>
    <name evidence="1" type="ORF">ZHAS_00021505</name>
</gene>
<dbReference type="Proteomes" id="UP000030765">
    <property type="component" value="Unassembled WGS sequence"/>
</dbReference>
<dbReference type="EMBL" id="KE525415">
    <property type="protein sequence ID" value="KFB53199.1"/>
    <property type="molecule type" value="Genomic_DNA"/>
</dbReference>
<sequence>MAKVKVVLHSAFSSRPATAYIVGGPLRTSEPELGEQQCERIGKANQVHQIETTYINGSRSTMASLKPRKVFRNLSKQNRSAKDLMCDAGGC</sequence>
<dbReference type="EMBL" id="ATLV01026609">
    <property type="status" value="NOT_ANNOTATED_CDS"/>
    <property type="molecule type" value="Genomic_DNA"/>
</dbReference>
<evidence type="ECO:0000313" key="1">
    <source>
        <dbReference type="EMBL" id="KFB53199.1"/>
    </source>
</evidence>
<proteinExistence type="predicted"/>
<dbReference type="EnsemblMetazoa" id="ASIC021505-RA">
    <property type="protein sequence ID" value="ASIC021505-PA"/>
    <property type="gene ID" value="ASIC021505"/>
</dbReference>
<dbReference type="AlphaFoldDB" id="A0A084WSK5"/>
<dbReference type="VEuPathDB" id="VectorBase:ASIC021505"/>
<reference evidence="1 3" key="1">
    <citation type="journal article" date="2014" name="BMC Genomics">
        <title>Genome sequence of Anopheles sinensis provides insight into genetics basis of mosquito competence for malaria parasites.</title>
        <authorList>
            <person name="Zhou D."/>
            <person name="Zhang D."/>
            <person name="Ding G."/>
            <person name="Shi L."/>
            <person name="Hou Q."/>
            <person name="Ye Y."/>
            <person name="Xu Y."/>
            <person name="Zhou H."/>
            <person name="Xiong C."/>
            <person name="Li S."/>
            <person name="Yu J."/>
            <person name="Hong S."/>
            <person name="Yu X."/>
            <person name="Zou P."/>
            <person name="Chen C."/>
            <person name="Chang X."/>
            <person name="Wang W."/>
            <person name="Lv Y."/>
            <person name="Sun Y."/>
            <person name="Ma L."/>
            <person name="Shen B."/>
            <person name="Zhu C."/>
        </authorList>
    </citation>
    <scope>NUCLEOTIDE SEQUENCE [LARGE SCALE GENOMIC DNA]</scope>
</reference>
<keyword evidence="3" id="KW-1185">Reference proteome</keyword>